<evidence type="ECO:0000313" key="3">
    <source>
        <dbReference type="EMBL" id="JAC98076.1"/>
    </source>
</evidence>
<feature type="signal peptide" evidence="2">
    <location>
        <begin position="1"/>
        <end position="17"/>
    </location>
</feature>
<feature type="chain" id="PRO_5001993740" evidence="2">
    <location>
        <begin position="18"/>
        <end position="635"/>
    </location>
</feature>
<reference evidence="3" key="2">
    <citation type="journal article" date="2015" name="Gigascience">
        <title>Reconstructing a comprehensive transcriptome assembly of a white-pupal translocated strain of the pest fruit fly Bactrocera cucurbitae.</title>
        <authorList>
            <person name="Sim S.B."/>
            <person name="Calla B."/>
            <person name="Hall B."/>
            <person name="DeRego T."/>
            <person name="Geib S.M."/>
        </authorList>
    </citation>
    <scope>NUCLEOTIDE SEQUENCE</scope>
</reference>
<gene>
    <name evidence="3" type="ORF">g.8768</name>
</gene>
<name>A0A0A1WGR4_ZEUCU</name>
<feature type="compositionally biased region" description="Low complexity" evidence="1">
    <location>
        <begin position="556"/>
        <end position="566"/>
    </location>
</feature>
<keyword evidence="2" id="KW-0732">Signal</keyword>
<dbReference type="AlphaFoldDB" id="A0A0A1WGR4"/>
<dbReference type="EMBL" id="GBXI01016215">
    <property type="protein sequence ID" value="JAC98076.1"/>
    <property type="molecule type" value="Transcribed_RNA"/>
</dbReference>
<organism evidence="3">
    <name type="scientific">Zeugodacus cucurbitae</name>
    <name type="common">Melon fruit fly</name>
    <name type="synonym">Bactrocera cucurbitae</name>
    <dbReference type="NCBI Taxonomy" id="28588"/>
    <lineage>
        <taxon>Eukaryota</taxon>
        <taxon>Metazoa</taxon>
        <taxon>Ecdysozoa</taxon>
        <taxon>Arthropoda</taxon>
        <taxon>Hexapoda</taxon>
        <taxon>Insecta</taxon>
        <taxon>Pterygota</taxon>
        <taxon>Neoptera</taxon>
        <taxon>Endopterygota</taxon>
        <taxon>Diptera</taxon>
        <taxon>Brachycera</taxon>
        <taxon>Muscomorpha</taxon>
        <taxon>Tephritoidea</taxon>
        <taxon>Tephritidae</taxon>
        <taxon>Zeugodacus</taxon>
        <taxon>Zeugodacus</taxon>
    </lineage>
</organism>
<evidence type="ECO:0000256" key="2">
    <source>
        <dbReference type="SAM" id="SignalP"/>
    </source>
</evidence>
<protein>
    <submittedName>
        <fullName evidence="3">Uncharacterized protein</fullName>
    </submittedName>
</protein>
<evidence type="ECO:0000256" key="1">
    <source>
        <dbReference type="SAM" id="MobiDB-lite"/>
    </source>
</evidence>
<proteinExistence type="predicted"/>
<feature type="region of interest" description="Disordered" evidence="1">
    <location>
        <begin position="224"/>
        <end position="249"/>
    </location>
</feature>
<accession>A0A0A1WGR4</accession>
<feature type="region of interest" description="Disordered" evidence="1">
    <location>
        <begin position="530"/>
        <end position="568"/>
    </location>
</feature>
<dbReference type="OrthoDB" id="8195535at2759"/>
<reference evidence="3" key="1">
    <citation type="submission" date="2014-11" db="EMBL/GenBank/DDBJ databases">
        <authorList>
            <person name="Geib S."/>
        </authorList>
    </citation>
    <scope>NUCLEOTIDE SEQUENCE</scope>
</reference>
<sequence>MKLFYILLLTLPLLAHSYPAESEDKSISLEDVELPDSDHAASGGESQITKRSGSFDYVAHLKSGLLSSIGQASASIASGSSGGSSGGGGGGGDGYKSYESAHGNSVDYNPWTFKKSVLNTIFQAVKAITGGVTALKGQLIKGSGYALSASGNLVASSGDKVTDVGKAIINSAQINSHGYGGGAPVHPFAKFSSFSGASSGGSSGGGGNKHPGPPVVHTETITTYEIPPGHSNYGPPSKPPTYSSATHQYLPPATGGYNGGGAPFSSGHAAFEAPASNYLPSGYSNDGHNDDFNIYGRHQKLSDVDARKAAAQLQEILSLLPNGKTEYTASKTVVLDTHNHGSTAHTGPGGDFNNENVDLHTYGLPNDLGPLESLSHTESITAAYAQRPGGHGQENPSDIYRQMAKKQTAEEIYIQKHPNEGYDYRPTSPTPTGDNAEQGGGYKYNNYHATNSALKDLTPIIAALEVAKRRGSTQSDVTKHYTVEKSVYKAAPQSAPKSNNQFKYLPASVQKTKHIYFDPAQNKVDTEYQPTYVPPPPSAPSVSAIGAAAPPPPPSSHASAPAQSYATHHTSAYNTQHTAAHPVYHAPPAPASPYKVRRQVPSTSITALKVHTNPYFKHHDYEIHDPLMFNRMLSF</sequence>